<gene>
    <name evidence="1" type="ORF">EV190_12518</name>
</gene>
<sequence>MSNPEPASVAELVAAVPVFAPLGRGGRGRLSAATVRPGHTLPDKVVVDFGWRSSEAVLDLEVATRRWDAGAAPDARHLRAFCAERDFMQRRARGAADWSDPSPAAEAAWSGLDIALDGVPRPFTVLTTAHSWVAATALDGEWLVRLFAQAAPEGLAGLRRVVDETELEPVRGRS</sequence>
<proteinExistence type="predicted"/>
<reference evidence="1 2" key="1">
    <citation type="submission" date="2019-03" db="EMBL/GenBank/DDBJ databases">
        <title>Genomic Encyclopedia of Type Strains, Phase IV (KMG-IV): sequencing the most valuable type-strain genomes for metagenomic binning, comparative biology and taxonomic classification.</title>
        <authorList>
            <person name="Goeker M."/>
        </authorList>
    </citation>
    <scope>NUCLEOTIDE SEQUENCE [LARGE SCALE GENOMIC DNA]</scope>
    <source>
        <strain evidence="1 2">DSM 46770</strain>
    </source>
</reference>
<dbReference type="EMBL" id="SNYN01000025">
    <property type="protein sequence ID" value="TDQ46331.1"/>
    <property type="molecule type" value="Genomic_DNA"/>
</dbReference>
<accession>A0A4R6UHI7</accession>
<dbReference type="RefSeq" id="WP_243742691.1">
    <property type="nucleotide sequence ID" value="NZ_SNYN01000025.1"/>
</dbReference>
<dbReference type="AlphaFoldDB" id="A0A4R6UHI7"/>
<protein>
    <submittedName>
        <fullName evidence="1">Uncharacterized protein</fullName>
    </submittedName>
</protein>
<evidence type="ECO:0000313" key="1">
    <source>
        <dbReference type="EMBL" id="TDQ46331.1"/>
    </source>
</evidence>
<keyword evidence="2" id="KW-1185">Reference proteome</keyword>
<organism evidence="1 2">
    <name type="scientific">Actinorugispora endophytica</name>
    <dbReference type="NCBI Taxonomy" id="1605990"/>
    <lineage>
        <taxon>Bacteria</taxon>
        <taxon>Bacillati</taxon>
        <taxon>Actinomycetota</taxon>
        <taxon>Actinomycetes</taxon>
        <taxon>Streptosporangiales</taxon>
        <taxon>Nocardiopsidaceae</taxon>
        <taxon>Actinorugispora</taxon>
    </lineage>
</organism>
<dbReference type="Proteomes" id="UP000295281">
    <property type="component" value="Unassembled WGS sequence"/>
</dbReference>
<evidence type="ECO:0000313" key="2">
    <source>
        <dbReference type="Proteomes" id="UP000295281"/>
    </source>
</evidence>
<name>A0A4R6UHI7_9ACTN</name>
<comment type="caution">
    <text evidence="1">The sequence shown here is derived from an EMBL/GenBank/DDBJ whole genome shotgun (WGS) entry which is preliminary data.</text>
</comment>